<organism evidence="1">
    <name type="scientific">Pararge aegeria</name>
    <name type="common">speckled wood butterfly</name>
    <dbReference type="NCBI Taxonomy" id="116150"/>
    <lineage>
        <taxon>Eukaryota</taxon>
        <taxon>Metazoa</taxon>
        <taxon>Ecdysozoa</taxon>
        <taxon>Arthropoda</taxon>
        <taxon>Hexapoda</taxon>
        <taxon>Insecta</taxon>
        <taxon>Pterygota</taxon>
        <taxon>Neoptera</taxon>
        <taxon>Endopterygota</taxon>
        <taxon>Lepidoptera</taxon>
        <taxon>Glossata</taxon>
        <taxon>Ditrysia</taxon>
        <taxon>Papilionoidea</taxon>
        <taxon>Nymphalidae</taxon>
        <taxon>Satyrinae</taxon>
        <taxon>Satyrini</taxon>
        <taxon>Parargina</taxon>
        <taxon>Pararge</taxon>
    </lineage>
</organism>
<sequence>MPSRTEVVDDGERCGLVRFPLISSSETWGAPPWDTFLAFPKLFFAPGATILVAIRGRGLFKFGSLLI</sequence>
<dbReference type="AlphaFoldDB" id="S4PPC3"/>
<accession>S4PPC3</accession>
<evidence type="ECO:0000313" key="1">
    <source>
        <dbReference type="EMBL" id="JAA90045.1"/>
    </source>
</evidence>
<reference evidence="1" key="1">
    <citation type="journal article" date="2013" name="BMC Genomics">
        <title>Unscrambling butterfly oogenesis.</title>
        <authorList>
            <person name="Carter J.M."/>
            <person name="Baker S.C."/>
            <person name="Pink R."/>
            <person name="Carter D.R."/>
            <person name="Collins A."/>
            <person name="Tomlin J."/>
            <person name="Gibbs M."/>
            <person name="Breuker C.J."/>
        </authorList>
    </citation>
    <scope>NUCLEOTIDE SEQUENCE</scope>
    <source>
        <tissue evidence="1">Ovary</tissue>
    </source>
</reference>
<feature type="non-terminal residue" evidence="1">
    <location>
        <position position="67"/>
    </location>
</feature>
<protein>
    <submittedName>
        <fullName evidence="1">Uncharacterized protein</fullName>
    </submittedName>
</protein>
<reference evidence="1" key="2">
    <citation type="submission" date="2013-05" db="EMBL/GenBank/DDBJ databases">
        <authorList>
            <person name="Carter J.-M."/>
            <person name="Baker S.C."/>
            <person name="Pink R."/>
            <person name="Carter D.R.F."/>
            <person name="Collins A."/>
            <person name="Tomlin J."/>
            <person name="Gibbs M."/>
            <person name="Breuker C.J."/>
        </authorList>
    </citation>
    <scope>NUCLEOTIDE SEQUENCE</scope>
    <source>
        <tissue evidence="1">Ovary</tissue>
    </source>
</reference>
<dbReference type="EMBL" id="GAIX01002515">
    <property type="protein sequence ID" value="JAA90045.1"/>
    <property type="molecule type" value="Transcribed_RNA"/>
</dbReference>
<proteinExistence type="predicted"/>
<name>S4PPC3_9NEOP</name>